<evidence type="ECO:0000313" key="5">
    <source>
        <dbReference type="EMBL" id="CAK9010246.1"/>
    </source>
</evidence>
<keyword evidence="1" id="KW-0479">Metal-binding</keyword>
<evidence type="ECO:0000256" key="1">
    <source>
        <dbReference type="ARBA" id="ARBA00022723"/>
    </source>
</evidence>
<keyword evidence="4" id="KW-0807">Transducer</keyword>
<keyword evidence="3" id="KW-0342">GTP-binding</keyword>
<organism evidence="5 6">
    <name type="scientific">Durusdinium trenchii</name>
    <dbReference type="NCBI Taxonomy" id="1381693"/>
    <lineage>
        <taxon>Eukaryota</taxon>
        <taxon>Sar</taxon>
        <taxon>Alveolata</taxon>
        <taxon>Dinophyceae</taxon>
        <taxon>Suessiales</taxon>
        <taxon>Symbiodiniaceae</taxon>
        <taxon>Durusdinium</taxon>
    </lineage>
</organism>
<dbReference type="Pfam" id="PF00503">
    <property type="entry name" value="G-alpha"/>
    <property type="match status" value="1"/>
</dbReference>
<dbReference type="EMBL" id="CAXAMM010006216">
    <property type="protein sequence ID" value="CAK9010246.1"/>
    <property type="molecule type" value="Genomic_DNA"/>
</dbReference>
<dbReference type="PROSITE" id="PS51882">
    <property type="entry name" value="G_ALPHA"/>
    <property type="match status" value="1"/>
</dbReference>
<evidence type="ECO:0000256" key="2">
    <source>
        <dbReference type="ARBA" id="ARBA00022741"/>
    </source>
</evidence>
<dbReference type="SUPFAM" id="SSF47895">
    <property type="entry name" value="Transducin (alpha subunit), insertion domain"/>
    <property type="match status" value="1"/>
</dbReference>
<dbReference type="SMART" id="SM00275">
    <property type="entry name" value="G_alpha"/>
    <property type="match status" value="1"/>
</dbReference>
<dbReference type="InterPro" id="IPR011025">
    <property type="entry name" value="GproteinA_insert"/>
</dbReference>
<dbReference type="InterPro" id="IPR027417">
    <property type="entry name" value="P-loop_NTPase"/>
</dbReference>
<dbReference type="PANTHER" id="PTHR10218:SF302">
    <property type="entry name" value="GUANINE NUCLEOTIDE-BINDING PROTEIN ALPHA-5 SUBUNIT"/>
    <property type="match status" value="1"/>
</dbReference>
<keyword evidence="6" id="KW-1185">Reference proteome</keyword>
<dbReference type="Gene3D" id="1.10.400.10">
    <property type="entry name" value="GI Alpha 1, domain 2-like"/>
    <property type="match status" value="1"/>
</dbReference>
<name>A0ABP0J7A7_9DINO</name>
<evidence type="ECO:0000256" key="4">
    <source>
        <dbReference type="ARBA" id="ARBA00023224"/>
    </source>
</evidence>
<protein>
    <submittedName>
        <fullName evidence="5">Guanine nucleotide-binding protein alpha-1 subunit</fullName>
    </submittedName>
</protein>
<reference evidence="5 6" key="1">
    <citation type="submission" date="2024-02" db="EMBL/GenBank/DDBJ databases">
        <authorList>
            <person name="Chen Y."/>
            <person name="Shah S."/>
            <person name="Dougan E. K."/>
            <person name="Thang M."/>
            <person name="Chan C."/>
        </authorList>
    </citation>
    <scope>NUCLEOTIDE SEQUENCE [LARGE SCALE GENOMIC DNA]</scope>
</reference>
<dbReference type="PRINTS" id="PR00318">
    <property type="entry name" value="GPROTEINA"/>
</dbReference>
<dbReference type="Gene3D" id="3.40.50.300">
    <property type="entry name" value="P-loop containing nucleotide triphosphate hydrolases"/>
    <property type="match status" value="1"/>
</dbReference>
<evidence type="ECO:0000313" key="6">
    <source>
        <dbReference type="Proteomes" id="UP001642464"/>
    </source>
</evidence>
<dbReference type="PANTHER" id="PTHR10218">
    <property type="entry name" value="GTP-BINDING PROTEIN ALPHA SUBUNIT"/>
    <property type="match status" value="1"/>
</dbReference>
<gene>
    <name evidence="5" type="ORF">SCF082_LOCUS10590</name>
</gene>
<accession>A0ABP0J7A7</accession>
<sequence length="376" mass="42110">MGACGSSMSAEEKAELARSKALEAEQRKQMMAEANKLKLLLLGAGESGKSTLFKQMKILFSEQHGFTQAELQTAVKVVYNNVFSNMKVLLQNCESFTPAEDAELADTVLSMDDGTPIDGKVAEQLKAIWSDPGVQATWEERSSFQVQDALEYFMDNIDRIAEAGYLPSNQDILRSRVRTSGIVEAEYNIGGAVVAMFDVGGQRNERKKWIHCFDNVTAVIFVAAISEYDQVLYEDQTMNRQEEALNLFREMCTSTWFKDKSMILFLNKRDVFRKKLQYVPFRVDDGDAPRNTDYNGPVAVPGTPSAQDGTPEFEEVYNATTAYLIDLYKKYGKGSSSQREIYVKVTCATDSDQVKVVMESCKDIVLKSNLSENGFL</sequence>
<dbReference type="CDD" id="cd00066">
    <property type="entry name" value="G-alpha"/>
    <property type="match status" value="1"/>
</dbReference>
<keyword evidence="2" id="KW-0547">Nucleotide-binding</keyword>
<dbReference type="InterPro" id="IPR001019">
    <property type="entry name" value="Gprotein_alpha_su"/>
</dbReference>
<dbReference type="SUPFAM" id="SSF52540">
    <property type="entry name" value="P-loop containing nucleoside triphosphate hydrolases"/>
    <property type="match status" value="1"/>
</dbReference>
<comment type="caution">
    <text evidence="5">The sequence shown here is derived from an EMBL/GenBank/DDBJ whole genome shotgun (WGS) entry which is preliminary data.</text>
</comment>
<proteinExistence type="predicted"/>
<dbReference type="Proteomes" id="UP001642464">
    <property type="component" value="Unassembled WGS sequence"/>
</dbReference>
<evidence type="ECO:0000256" key="3">
    <source>
        <dbReference type="ARBA" id="ARBA00023134"/>
    </source>
</evidence>